<reference evidence="1 2" key="1">
    <citation type="submission" date="2015-09" db="EMBL/GenBank/DDBJ databases">
        <title>Trachymyrmex cornetzi WGS genome.</title>
        <authorList>
            <person name="Nygaard S."/>
            <person name="Hu H."/>
            <person name="Boomsma J."/>
            <person name="Zhang G."/>
        </authorList>
    </citation>
    <scope>NUCLEOTIDE SEQUENCE [LARGE SCALE GENOMIC DNA]</scope>
    <source>
        <strain evidence="1">Tcor2-1</strain>
        <tissue evidence="1">Whole body</tissue>
    </source>
</reference>
<dbReference type="EMBL" id="KQ980322">
    <property type="protein sequence ID" value="KYN16597.1"/>
    <property type="molecule type" value="Genomic_DNA"/>
</dbReference>
<keyword evidence="2" id="KW-1185">Reference proteome</keyword>
<dbReference type="AlphaFoldDB" id="A0A195DV24"/>
<dbReference type="Proteomes" id="UP000078492">
    <property type="component" value="Unassembled WGS sequence"/>
</dbReference>
<name>A0A195DV24_9HYME</name>
<evidence type="ECO:0000313" key="2">
    <source>
        <dbReference type="Proteomes" id="UP000078492"/>
    </source>
</evidence>
<proteinExistence type="predicted"/>
<evidence type="ECO:0000313" key="1">
    <source>
        <dbReference type="EMBL" id="KYN16597.1"/>
    </source>
</evidence>
<sequence length="264" mass="31175">MDDEEIIQLRALKEHLLKKIIYLEDRLKERDQEENGRKKSINFNTTLLPDDDYKLSESLSTKYKANLCEVTAQVTGITFENVDRKLLRDNIYIYVAKNLSDDFNIKNIICYFNKNIHDSYILEISPWFQKITNMKNFSLLMSALSDYNTKNIFRSKILHSLEIQKYVNFEQCTQENGGILVHVHSSVDIEKSYVIFQWSMKFLELTWQIEHFFTVKSTDIGMEFSEENCSLLKEFCKFNLTENSLVELWEKLCIAIDTYAEKSS</sequence>
<protein>
    <recommendedName>
        <fullName evidence="3">Centromere protein P</fullName>
    </recommendedName>
</protein>
<accession>A0A195DV24</accession>
<organism evidence="1 2">
    <name type="scientific">Trachymyrmex cornetzi</name>
    <dbReference type="NCBI Taxonomy" id="471704"/>
    <lineage>
        <taxon>Eukaryota</taxon>
        <taxon>Metazoa</taxon>
        <taxon>Ecdysozoa</taxon>
        <taxon>Arthropoda</taxon>
        <taxon>Hexapoda</taxon>
        <taxon>Insecta</taxon>
        <taxon>Pterygota</taxon>
        <taxon>Neoptera</taxon>
        <taxon>Endopterygota</taxon>
        <taxon>Hymenoptera</taxon>
        <taxon>Apocrita</taxon>
        <taxon>Aculeata</taxon>
        <taxon>Formicoidea</taxon>
        <taxon>Formicidae</taxon>
        <taxon>Myrmicinae</taxon>
        <taxon>Trachymyrmex</taxon>
    </lineage>
</organism>
<gene>
    <name evidence="1" type="ORF">ALC57_11106</name>
</gene>
<evidence type="ECO:0008006" key="3">
    <source>
        <dbReference type="Google" id="ProtNLM"/>
    </source>
</evidence>